<feature type="compositionally biased region" description="Basic and acidic residues" evidence="1">
    <location>
        <begin position="38"/>
        <end position="49"/>
    </location>
</feature>
<gene>
    <name evidence="2" type="ORF">GW7_02525</name>
</gene>
<evidence type="ECO:0000313" key="2">
    <source>
        <dbReference type="EMBL" id="EHB17549.1"/>
    </source>
</evidence>
<organism evidence="2 3">
    <name type="scientific">Heterocephalus glaber</name>
    <name type="common">Naked mole rat</name>
    <dbReference type="NCBI Taxonomy" id="10181"/>
    <lineage>
        <taxon>Eukaryota</taxon>
        <taxon>Metazoa</taxon>
        <taxon>Chordata</taxon>
        <taxon>Craniata</taxon>
        <taxon>Vertebrata</taxon>
        <taxon>Euteleostomi</taxon>
        <taxon>Mammalia</taxon>
        <taxon>Eutheria</taxon>
        <taxon>Euarchontoglires</taxon>
        <taxon>Glires</taxon>
        <taxon>Rodentia</taxon>
        <taxon>Hystricomorpha</taxon>
        <taxon>Bathyergidae</taxon>
        <taxon>Heterocephalus</taxon>
    </lineage>
</organism>
<sequence length="281" mass="31254">MATQVEPLLPGGRSAFAGQRARCERGLVRKKLLPVPEGKGKPGAKDKGHQLGGRQMAEPGNLGRPLLEGTGPLELESLWPLQLPLTNGQAGSDGGGRWRAGSRWRSCQSRCLAPRLRGSTLPAFAPAQGQQIDGQKNIFTVWPDEDSEYEINNWDVNKILIVTQMPPYMHRHTGGDLMGNHTSHAKMSAELAEVINDGLFYYEQDLWTKKFEPEYSQIKQEVENFKKVNMISWEQFDTLTPEPPVDPNQEVPPGPPNFQQVPTDARANKLFGAPEPFTIIH</sequence>
<proteinExistence type="predicted"/>
<feature type="region of interest" description="Disordered" evidence="1">
    <location>
        <begin position="34"/>
        <end position="69"/>
    </location>
</feature>
<dbReference type="EMBL" id="JH173696">
    <property type="protein sequence ID" value="EHB17549.1"/>
    <property type="molecule type" value="Genomic_DNA"/>
</dbReference>
<evidence type="ECO:0000256" key="1">
    <source>
        <dbReference type="SAM" id="MobiDB-lite"/>
    </source>
</evidence>
<name>G5C7N8_HETGA</name>
<dbReference type="AlphaFoldDB" id="G5C7N8"/>
<reference evidence="2 3" key="1">
    <citation type="journal article" date="2011" name="Nature">
        <title>Genome sequencing reveals insights into physiology and longevity of the naked mole rat.</title>
        <authorList>
            <person name="Kim E.B."/>
            <person name="Fang X."/>
            <person name="Fushan A.A."/>
            <person name="Huang Z."/>
            <person name="Lobanov A.V."/>
            <person name="Han L."/>
            <person name="Marino S.M."/>
            <person name="Sun X."/>
            <person name="Turanov A.A."/>
            <person name="Yang P."/>
            <person name="Yim S.H."/>
            <person name="Zhao X."/>
            <person name="Kasaikina M.V."/>
            <person name="Stoletzki N."/>
            <person name="Peng C."/>
            <person name="Polak P."/>
            <person name="Xiong Z."/>
            <person name="Kiezun A."/>
            <person name="Zhu Y."/>
            <person name="Chen Y."/>
            <person name="Kryukov G.V."/>
            <person name="Zhang Q."/>
            <person name="Peshkin L."/>
            <person name="Yang L."/>
            <person name="Bronson R.T."/>
            <person name="Buffenstein R."/>
            <person name="Wang B."/>
            <person name="Han C."/>
            <person name="Li Q."/>
            <person name="Chen L."/>
            <person name="Zhao W."/>
            <person name="Sunyaev S.R."/>
            <person name="Park T.J."/>
            <person name="Zhang G."/>
            <person name="Wang J."/>
            <person name="Gladyshev V.N."/>
        </authorList>
    </citation>
    <scope>NUCLEOTIDE SEQUENCE [LARGE SCALE GENOMIC DNA]</scope>
</reference>
<evidence type="ECO:0000313" key="3">
    <source>
        <dbReference type="Proteomes" id="UP000006813"/>
    </source>
</evidence>
<accession>G5C7N8</accession>
<dbReference type="STRING" id="10181.G5C7N8"/>
<protein>
    <submittedName>
        <fullName evidence="2">La-related protein 1</fullName>
    </submittedName>
</protein>
<dbReference type="InParanoid" id="G5C7N8"/>
<dbReference type="Proteomes" id="UP000006813">
    <property type="component" value="Unassembled WGS sequence"/>
</dbReference>